<evidence type="ECO:0000256" key="6">
    <source>
        <dbReference type="ARBA" id="ARBA00023196"/>
    </source>
</evidence>
<dbReference type="GO" id="GO:0005886">
    <property type="term" value="C:plasma membrane"/>
    <property type="evidence" value="ECO:0007669"/>
    <property type="project" value="UniProtKB-SubCell"/>
</dbReference>
<comment type="similarity">
    <text evidence="8">Belongs to the ATPase delta chain family.</text>
</comment>
<reference evidence="9" key="1">
    <citation type="submission" date="2018-01" db="EMBL/GenBank/DDBJ databases">
        <authorList>
            <person name="Yu X.-D."/>
        </authorList>
    </citation>
    <scope>NUCLEOTIDE SEQUENCE</scope>
    <source>
        <strain evidence="9">ZX-21</strain>
    </source>
</reference>
<evidence type="ECO:0000313" key="10">
    <source>
        <dbReference type="Proteomes" id="UP000237222"/>
    </source>
</evidence>
<dbReference type="Gene3D" id="1.10.520.20">
    <property type="entry name" value="N-terminal domain of the delta subunit of the F1F0-ATP synthase"/>
    <property type="match status" value="1"/>
</dbReference>
<protein>
    <recommendedName>
        <fullName evidence="8">ATP synthase subunit delta</fullName>
    </recommendedName>
    <alternativeName>
        <fullName evidence="8">ATP synthase F(1) sector subunit delta</fullName>
    </alternativeName>
    <alternativeName>
        <fullName evidence="8">F-type ATPase subunit delta</fullName>
        <shortName evidence="8">F-ATPase subunit delta</shortName>
    </alternativeName>
</protein>
<comment type="function">
    <text evidence="8">F(1)F(0) ATP synthase produces ATP from ADP in the presence of a proton or sodium gradient. F-type ATPases consist of two structural domains, F(1) containing the extramembraneous catalytic core and F(0) containing the membrane proton channel, linked together by a central stalk and a peripheral stalk. During catalysis, ATP synthesis in the catalytic domain of F(1) is coupled via a rotary mechanism of the central stalk subunits to proton translocation.</text>
</comment>
<evidence type="ECO:0000256" key="4">
    <source>
        <dbReference type="ARBA" id="ARBA00023065"/>
    </source>
</evidence>
<dbReference type="NCBIfam" id="NF004402">
    <property type="entry name" value="PRK05758.2-2"/>
    <property type="match status" value="1"/>
</dbReference>
<keyword evidence="5 8" id="KW-0472">Membrane</keyword>
<evidence type="ECO:0000256" key="8">
    <source>
        <dbReference type="HAMAP-Rule" id="MF_01416"/>
    </source>
</evidence>
<evidence type="ECO:0000256" key="2">
    <source>
        <dbReference type="ARBA" id="ARBA00022448"/>
    </source>
</evidence>
<evidence type="ECO:0000256" key="1">
    <source>
        <dbReference type="ARBA" id="ARBA00004370"/>
    </source>
</evidence>
<sequence>MAELSTTARPYAKAAFEHALAASTLGEWSAMLATAAAVSQQPEVKKFLSSPAMTTAQQAQMFIDVCADTFNAGGENFIKILAENKRLGLLPTISELFDAQKAIQERTVDVELTTAFALDSESEKRLAEVLGKKLAREVHVHTTVDPLLLGGVIVKAGDLVIDGSVRGRLAKLAEAINS</sequence>
<dbReference type="RefSeq" id="WP_103685054.1">
    <property type="nucleotide sequence ID" value="NZ_PQGG01000031.1"/>
</dbReference>
<accession>A0A2S4HEE9</accession>
<dbReference type="OrthoDB" id="9816221at2"/>
<comment type="function">
    <text evidence="8">This protein is part of the stalk that links CF(0) to CF(1). It either transmits conformational changes from CF(0) to CF(1) or is implicated in proton conduction.</text>
</comment>
<evidence type="ECO:0000256" key="7">
    <source>
        <dbReference type="ARBA" id="ARBA00023310"/>
    </source>
</evidence>
<keyword evidence="8" id="KW-1003">Cell membrane</keyword>
<gene>
    <name evidence="8" type="primary">atpH</name>
    <name evidence="9" type="ORF">C0068_13775</name>
</gene>
<keyword evidence="2 8" id="KW-0813">Transport</keyword>
<evidence type="ECO:0000256" key="3">
    <source>
        <dbReference type="ARBA" id="ARBA00022781"/>
    </source>
</evidence>
<dbReference type="SUPFAM" id="SSF47928">
    <property type="entry name" value="N-terminal domain of the delta subunit of the F1F0-ATP synthase"/>
    <property type="match status" value="1"/>
</dbReference>
<dbReference type="Pfam" id="PF00213">
    <property type="entry name" value="OSCP"/>
    <property type="match status" value="1"/>
</dbReference>
<dbReference type="InterPro" id="IPR000711">
    <property type="entry name" value="ATPase_OSCP/dsu"/>
</dbReference>
<name>A0A2S4HEE9_9GAMM</name>
<dbReference type="HAMAP" id="MF_01416">
    <property type="entry name" value="ATP_synth_delta_bact"/>
    <property type="match status" value="1"/>
</dbReference>
<dbReference type="EMBL" id="PQGG01000031">
    <property type="protein sequence ID" value="POP52071.1"/>
    <property type="molecule type" value="Genomic_DNA"/>
</dbReference>
<dbReference type="InterPro" id="IPR020781">
    <property type="entry name" value="ATPase_OSCP/d_CS"/>
</dbReference>
<dbReference type="PROSITE" id="PS00389">
    <property type="entry name" value="ATPASE_DELTA"/>
    <property type="match status" value="1"/>
</dbReference>
<dbReference type="GO" id="GO:0045259">
    <property type="term" value="C:proton-transporting ATP synthase complex"/>
    <property type="evidence" value="ECO:0007669"/>
    <property type="project" value="UniProtKB-KW"/>
</dbReference>
<keyword evidence="4 8" id="KW-0406">Ion transport</keyword>
<keyword evidence="6 8" id="KW-0139">CF(1)</keyword>
<organism evidence="9 10">
    <name type="scientific">Zhongshania marina</name>
    <dbReference type="NCBI Taxonomy" id="2304603"/>
    <lineage>
        <taxon>Bacteria</taxon>
        <taxon>Pseudomonadati</taxon>
        <taxon>Pseudomonadota</taxon>
        <taxon>Gammaproteobacteria</taxon>
        <taxon>Cellvibrionales</taxon>
        <taxon>Spongiibacteraceae</taxon>
        <taxon>Zhongshania</taxon>
    </lineage>
</organism>
<comment type="subcellular location">
    <subcellularLocation>
        <location evidence="8">Cell membrane</location>
        <topology evidence="8">Peripheral membrane protein</topology>
    </subcellularLocation>
    <subcellularLocation>
        <location evidence="1">Membrane</location>
    </subcellularLocation>
</comment>
<dbReference type="PRINTS" id="PR00125">
    <property type="entry name" value="ATPASEDELTA"/>
</dbReference>
<evidence type="ECO:0000313" key="9">
    <source>
        <dbReference type="EMBL" id="POP52071.1"/>
    </source>
</evidence>
<evidence type="ECO:0000256" key="5">
    <source>
        <dbReference type="ARBA" id="ARBA00023136"/>
    </source>
</evidence>
<dbReference type="Proteomes" id="UP000237222">
    <property type="component" value="Unassembled WGS sequence"/>
</dbReference>
<dbReference type="PANTHER" id="PTHR11910">
    <property type="entry name" value="ATP SYNTHASE DELTA CHAIN"/>
    <property type="match status" value="1"/>
</dbReference>
<dbReference type="InterPro" id="IPR026015">
    <property type="entry name" value="ATP_synth_OSCP/delta_N_sf"/>
</dbReference>
<comment type="caution">
    <text evidence="9">The sequence shown here is derived from an EMBL/GenBank/DDBJ whole genome shotgun (WGS) entry which is preliminary data.</text>
</comment>
<keyword evidence="7 8" id="KW-0066">ATP synthesis</keyword>
<dbReference type="GO" id="GO:0046933">
    <property type="term" value="F:proton-transporting ATP synthase activity, rotational mechanism"/>
    <property type="evidence" value="ECO:0007669"/>
    <property type="project" value="UniProtKB-UniRule"/>
</dbReference>
<dbReference type="AlphaFoldDB" id="A0A2S4HEE9"/>
<dbReference type="NCBIfam" id="TIGR01145">
    <property type="entry name" value="ATP_synt_delta"/>
    <property type="match status" value="1"/>
</dbReference>
<keyword evidence="3 8" id="KW-0375">Hydrogen ion transport</keyword>
<proteinExistence type="inferred from homology"/>